<organism evidence="2 3">
    <name type="scientific">Geothrix limicola</name>
    <dbReference type="NCBI Taxonomy" id="2927978"/>
    <lineage>
        <taxon>Bacteria</taxon>
        <taxon>Pseudomonadati</taxon>
        <taxon>Acidobacteriota</taxon>
        <taxon>Holophagae</taxon>
        <taxon>Holophagales</taxon>
        <taxon>Holophagaceae</taxon>
        <taxon>Geothrix</taxon>
    </lineage>
</organism>
<feature type="transmembrane region" description="Helical" evidence="1">
    <location>
        <begin position="894"/>
        <end position="913"/>
    </location>
</feature>
<dbReference type="Gene3D" id="3.30.70.1430">
    <property type="entry name" value="Multidrug efflux transporter AcrB pore domain"/>
    <property type="match status" value="2"/>
</dbReference>
<feature type="transmembrane region" description="Helical" evidence="1">
    <location>
        <begin position="431"/>
        <end position="453"/>
    </location>
</feature>
<dbReference type="EMBL" id="BSDE01000002">
    <property type="protein sequence ID" value="GLH72984.1"/>
    <property type="molecule type" value="Genomic_DNA"/>
</dbReference>
<feature type="transmembrane region" description="Helical" evidence="1">
    <location>
        <begin position="12"/>
        <end position="30"/>
    </location>
</feature>
<proteinExistence type="predicted"/>
<dbReference type="PRINTS" id="PR00702">
    <property type="entry name" value="ACRIFLAVINRP"/>
</dbReference>
<feature type="transmembrane region" description="Helical" evidence="1">
    <location>
        <begin position="359"/>
        <end position="377"/>
    </location>
</feature>
<dbReference type="PANTHER" id="PTHR32063:SF8">
    <property type="entry name" value="CATION EFFLUX PROTEIN"/>
    <property type="match status" value="1"/>
</dbReference>
<dbReference type="InterPro" id="IPR027463">
    <property type="entry name" value="AcrB_DN_DC_subdom"/>
</dbReference>
<dbReference type="Pfam" id="PF00873">
    <property type="entry name" value="ACR_tran"/>
    <property type="match status" value="1"/>
</dbReference>
<feature type="transmembrane region" description="Helical" evidence="1">
    <location>
        <begin position="1028"/>
        <end position="1051"/>
    </location>
</feature>
<evidence type="ECO:0000256" key="1">
    <source>
        <dbReference type="SAM" id="Phobius"/>
    </source>
</evidence>
<accession>A0ABQ5QDR7</accession>
<feature type="transmembrane region" description="Helical" evidence="1">
    <location>
        <begin position="459"/>
        <end position="478"/>
    </location>
</feature>
<keyword evidence="1" id="KW-1133">Transmembrane helix</keyword>
<dbReference type="InterPro" id="IPR001036">
    <property type="entry name" value="Acrflvin-R"/>
</dbReference>
<dbReference type="SUPFAM" id="SSF82714">
    <property type="entry name" value="Multidrug efflux transporter AcrB TolC docking domain, DN and DC subdomains"/>
    <property type="match status" value="1"/>
</dbReference>
<keyword evidence="1" id="KW-0472">Membrane</keyword>
<feature type="transmembrane region" description="Helical" evidence="1">
    <location>
        <begin position="531"/>
        <end position="551"/>
    </location>
</feature>
<feature type="transmembrane region" description="Helical" evidence="1">
    <location>
        <begin position="950"/>
        <end position="970"/>
    </location>
</feature>
<comment type="caution">
    <text evidence="2">The sequence shown here is derived from an EMBL/GenBank/DDBJ whole genome shotgun (WGS) entry which is preliminary data.</text>
</comment>
<dbReference type="Proteomes" id="UP001165069">
    <property type="component" value="Unassembled WGS sequence"/>
</dbReference>
<dbReference type="Gene3D" id="1.20.1640.10">
    <property type="entry name" value="Multidrug efflux transporter AcrB transmembrane domain"/>
    <property type="match status" value="2"/>
</dbReference>
<keyword evidence="3" id="KW-1185">Reference proteome</keyword>
<dbReference type="SUPFAM" id="SSF82866">
    <property type="entry name" value="Multidrug efflux transporter AcrB transmembrane domain"/>
    <property type="match status" value="2"/>
</dbReference>
<dbReference type="RefSeq" id="WP_285573339.1">
    <property type="nucleotide sequence ID" value="NZ_BSDE01000002.1"/>
</dbReference>
<dbReference type="Gene3D" id="3.30.70.1320">
    <property type="entry name" value="Multidrug efflux transporter AcrB pore domain like"/>
    <property type="match status" value="1"/>
</dbReference>
<dbReference type="SUPFAM" id="SSF82693">
    <property type="entry name" value="Multidrug efflux transporter AcrB pore domain, PN1, PN2, PC1 and PC2 subdomains"/>
    <property type="match status" value="2"/>
</dbReference>
<name>A0ABQ5QDR7_9BACT</name>
<evidence type="ECO:0000313" key="2">
    <source>
        <dbReference type="EMBL" id="GLH72984.1"/>
    </source>
</evidence>
<keyword evidence="1" id="KW-0812">Transmembrane</keyword>
<gene>
    <name evidence="2" type="ORF">GETHLI_14860</name>
</gene>
<feature type="transmembrane region" description="Helical" evidence="1">
    <location>
        <begin position="997"/>
        <end position="1016"/>
    </location>
</feature>
<dbReference type="Gene3D" id="3.30.2090.10">
    <property type="entry name" value="Multidrug efflux transporter AcrB TolC docking domain, DN and DC subdomains"/>
    <property type="match status" value="2"/>
</dbReference>
<evidence type="ECO:0000313" key="3">
    <source>
        <dbReference type="Proteomes" id="UP001165069"/>
    </source>
</evidence>
<dbReference type="PANTHER" id="PTHR32063">
    <property type="match status" value="1"/>
</dbReference>
<protein>
    <submittedName>
        <fullName evidence="2">RND transporter</fullName>
    </submittedName>
</protein>
<dbReference type="Gene3D" id="3.30.70.1440">
    <property type="entry name" value="Multidrug efflux transporter AcrB pore domain"/>
    <property type="match status" value="1"/>
</dbReference>
<sequence>MWIVRLALRRPYTTAVMCLLVLMMGVLSIQRMAVDIFPSIDIPVVAVVWQYGGLSPEEMERRVVTISERAMSTTVNGIERIESQSIQGVGLLRVYFQPGTDIGTAIAQISAVSGPILRIMPPGMTAPAVIQFNASNVPVVQLAARSETLPEQQIVDYAQNFIRIRLFTIPGLSAPLPYGGKQRQVSVDIDTAKLAARGLSPADVVNALSSENVITPAGSARMGSREVPVLTNSSPTAIEEFKGLPVKLVNGAPVTLGDVARVYDGFADQTNIVRINGQRATYLAILKKADASTLAVVDAAKEALPAIQAAAPKGMEMRFDFDQSHFVRAAIQDVAKEALASSLLVSVMILLFLGSWRSMLIVCTSIPLAILVGLVGLKLSGQTLNIMTLGGLSLAIGMLVDDATVEVENIHRNQAMGKPLTVAILDGARQIAVPAIVATLAICIVFFPVVLLVGPAKYLFTPLAMAVVFSMLASYVLSRTLVPTMARMLMEHDHPEAQSLVGRFNAWRELWLDRLQEAYGRVLDQVLHHRVFVLMISVVFLLVSSGLLFVIGRDFFPTVDVGLMKLHVRAPVGLRIEETERLVAQVEDEIKAIIPPSELRSINSNIGVPNAFNMAFMPSDSVTSQDADIFISLAPEGHHTREHMARMREELPKHLPGVSFYFQPADIVSQVLNFGVAAPIDVQIEGPNLKASAEVAQRLKAAIQQVPGAVDVRLKQVTESPAYRVDVDRLRAARVGVAQRDVANGLLVSLSGNGQLAPSYFLNPANGVNYTVVVKSPLSNLDSPEKLLATPFGLPGAANLLQADPFKAAGPGAQSTFEPLSNLASIQRISTPSEINHFTVQRVLDVMANAEGRDLGSVVKDIETQIKALGPLPAPMKIRIRGQNEVMAESFRSLGGGLVIAILLVYLLMVVLFQSWLDPFIIIMAVPGALVGILWMLALTGTTFNVESLMGAIMAVGIATSNAILIVSFANEVRAGNPGLSAVDAALEAGKVRLRPVLMTALAMIIGMVPMALALGEAGSQNAPLGRAVIGGLLMATFVTLFIVPVVYSLLRKKPPTAHLLESRFQQEQEGSEA</sequence>
<feature type="transmembrane region" description="Helical" evidence="1">
    <location>
        <begin position="920"/>
        <end position="938"/>
    </location>
</feature>
<reference evidence="2 3" key="1">
    <citation type="journal article" date="2023" name="Antonie Van Leeuwenhoek">
        <title>Mesoterricola silvestris gen. nov., sp. nov., Mesoterricola sediminis sp. nov., Geothrix oryzae sp. nov., Geothrix edaphica sp. nov., Geothrix rubra sp. nov., and Geothrix limicola sp. nov., six novel members of Acidobacteriota isolated from soils.</title>
        <authorList>
            <person name="Itoh H."/>
            <person name="Sugisawa Y."/>
            <person name="Mise K."/>
            <person name="Xu Z."/>
            <person name="Kuniyasu M."/>
            <person name="Ushijima N."/>
            <person name="Kawano K."/>
            <person name="Kobayashi E."/>
            <person name="Shiratori Y."/>
            <person name="Masuda Y."/>
            <person name="Senoo K."/>
        </authorList>
    </citation>
    <scope>NUCLEOTIDE SEQUENCE [LARGE SCALE GENOMIC DNA]</scope>
    <source>
        <strain evidence="2 3">Red804</strain>
    </source>
</reference>